<dbReference type="SMART" id="SM00384">
    <property type="entry name" value="AT_hook"/>
    <property type="match status" value="3"/>
</dbReference>
<feature type="region of interest" description="Disordered" evidence="1">
    <location>
        <begin position="244"/>
        <end position="278"/>
    </location>
</feature>
<dbReference type="GO" id="GO:0003677">
    <property type="term" value="F:DNA binding"/>
    <property type="evidence" value="ECO:0007669"/>
    <property type="project" value="InterPro"/>
</dbReference>
<proteinExistence type="predicted"/>
<gene>
    <name evidence="2" type="ORF">HF086_011552</name>
</gene>
<comment type="caution">
    <text evidence="2">The sequence shown here is derived from an EMBL/GenBank/DDBJ whole genome shotgun (WGS) entry which is preliminary data.</text>
</comment>
<feature type="region of interest" description="Disordered" evidence="1">
    <location>
        <begin position="117"/>
        <end position="157"/>
    </location>
</feature>
<feature type="region of interest" description="Disordered" evidence="1">
    <location>
        <begin position="191"/>
        <end position="210"/>
    </location>
</feature>
<dbReference type="AlphaFoldDB" id="A0A922SDL5"/>
<name>A0A922SDL5_SPOEX</name>
<evidence type="ECO:0000256" key="1">
    <source>
        <dbReference type="SAM" id="MobiDB-lite"/>
    </source>
</evidence>
<accession>A0A922SDL5</accession>
<evidence type="ECO:0000313" key="2">
    <source>
        <dbReference type="EMBL" id="KAH9634292.1"/>
    </source>
</evidence>
<feature type="region of interest" description="Disordered" evidence="1">
    <location>
        <begin position="1"/>
        <end position="38"/>
    </location>
</feature>
<dbReference type="PRINTS" id="PR00929">
    <property type="entry name" value="ATHOOK"/>
</dbReference>
<evidence type="ECO:0000313" key="3">
    <source>
        <dbReference type="Proteomes" id="UP000814243"/>
    </source>
</evidence>
<protein>
    <submittedName>
        <fullName evidence="2">Uncharacterized protein</fullName>
    </submittedName>
</protein>
<sequence length="351" mass="38541">MIVCTEKGGNKNLDDDEETDSSGSMSDSATNDAQEGRPHVCDVCDLRYEDPTVDMANETGSCKRESNSEVMSGMVRTTHRESGHLVFTPSGDVMLPPRAAPTQRVLNTTLDAVRNELNADNLLDPPRRGRGRPRKTPLPLTPKIKKKRGRPPKTSLDMEGCVLTSGTVMGPSPQISHLTPSGQQLLLKRKRGRPPKNYLLPRQDGRPNENYNATNLPFGDFSYLTEMIYNPLAYGSYGVTSVDPDRNVDTDQSLNTDQSHDRTIDVSDSSSDDDDSRAEIDEKVPSVAMETQIMTVGDCQIVKLPPNNEEKEEKMEQIVETSTVSSSTPSSVTITPITTVGDCTIRPVENT</sequence>
<dbReference type="EMBL" id="JACEFF010000620">
    <property type="protein sequence ID" value="KAH9634292.1"/>
    <property type="molecule type" value="Genomic_DNA"/>
</dbReference>
<organism evidence="2 3">
    <name type="scientific">Spodoptera exigua</name>
    <name type="common">Beet armyworm</name>
    <name type="synonym">Noctua fulgens</name>
    <dbReference type="NCBI Taxonomy" id="7107"/>
    <lineage>
        <taxon>Eukaryota</taxon>
        <taxon>Metazoa</taxon>
        <taxon>Ecdysozoa</taxon>
        <taxon>Arthropoda</taxon>
        <taxon>Hexapoda</taxon>
        <taxon>Insecta</taxon>
        <taxon>Pterygota</taxon>
        <taxon>Neoptera</taxon>
        <taxon>Endopterygota</taxon>
        <taxon>Lepidoptera</taxon>
        <taxon>Glossata</taxon>
        <taxon>Ditrysia</taxon>
        <taxon>Noctuoidea</taxon>
        <taxon>Noctuidae</taxon>
        <taxon>Amphipyrinae</taxon>
        <taxon>Spodoptera</taxon>
    </lineage>
</organism>
<feature type="compositionally biased region" description="Polar residues" evidence="1">
    <location>
        <begin position="21"/>
        <end position="33"/>
    </location>
</feature>
<reference evidence="2" key="1">
    <citation type="journal article" date="2021" name="G3 (Bethesda)">
        <title>Genome and transcriptome analysis of the beet armyworm Spodoptera exigua reveals targets for pest control. .</title>
        <authorList>
            <person name="Simon S."/>
            <person name="Breeschoten T."/>
            <person name="Jansen H.J."/>
            <person name="Dirks R.P."/>
            <person name="Schranz M.E."/>
            <person name="Ros V.I.D."/>
        </authorList>
    </citation>
    <scope>NUCLEOTIDE SEQUENCE</scope>
    <source>
        <strain evidence="2">TB_SE_WUR_2020</strain>
    </source>
</reference>
<dbReference type="InterPro" id="IPR017956">
    <property type="entry name" value="AT_hook_DNA-bd_motif"/>
</dbReference>
<dbReference type="Proteomes" id="UP000814243">
    <property type="component" value="Unassembled WGS sequence"/>
</dbReference>